<evidence type="ECO:0000313" key="2">
    <source>
        <dbReference type="EMBL" id="PZR07898.1"/>
    </source>
</evidence>
<sequence length="148" mass="15961">MVCAAALVVLLPSTSHAAKERESLPIAVGIDLGGGYWFLNTAQFDLHLRVEFSLHRVVAIGLRPGLLLNVRPSVEVGLPLDAYVRFRVSRVYFDVLGGMAILFGNPYPIRAHVAGGIGVFVIKGFSIGVEAGWLQDGAQILARLAFTF</sequence>
<comment type="caution">
    <text evidence="2">The sequence shown here is derived from an EMBL/GenBank/DDBJ whole genome shotgun (WGS) entry which is preliminary data.</text>
</comment>
<feature type="signal peptide" evidence="1">
    <location>
        <begin position="1"/>
        <end position="17"/>
    </location>
</feature>
<accession>A0A2W5UG19</accession>
<protein>
    <recommendedName>
        <fullName evidence="4">Outer membrane protein beta-barrel domain-containing protein</fullName>
    </recommendedName>
</protein>
<dbReference type="AlphaFoldDB" id="A0A2W5UG19"/>
<feature type="chain" id="PRO_5015840519" description="Outer membrane protein beta-barrel domain-containing protein" evidence="1">
    <location>
        <begin position="18"/>
        <end position="148"/>
    </location>
</feature>
<gene>
    <name evidence="2" type="ORF">DI536_26425</name>
</gene>
<keyword evidence="1" id="KW-0732">Signal</keyword>
<evidence type="ECO:0000313" key="3">
    <source>
        <dbReference type="Proteomes" id="UP000249061"/>
    </source>
</evidence>
<evidence type="ECO:0008006" key="4">
    <source>
        <dbReference type="Google" id="ProtNLM"/>
    </source>
</evidence>
<evidence type="ECO:0000256" key="1">
    <source>
        <dbReference type="SAM" id="SignalP"/>
    </source>
</evidence>
<dbReference type="Proteomes" id="UP000249061">
    <property type="component" value="Unassembled WGS sequence"/>
</dbReference>
<organism evidence="2 3">
    <name type="scientific">Archangium gephyra</name>
    <dbReference type="NCBI Taxonomy" id="48"/>
    <lineage>
        <taxon>Bacteria</taxon>
        <taxon>Pseudomonadati</taxon>
        <taxon>Myxococcota</taxon>
        <taxon>Myxococcia</taxon>
        <taxon>Myxococcales</taxon>
        <taxon>Cystobacterineae</taxon>
        <taxon>Archangiaceae</taxon>
        <taxon>Archangium</taxon>
    </lineage>
</organism>
<dbReference type="EMBL" id="QFQP01000028">
    <property type="protein sequence ID" value="PZR07898.1"/>
    <property type="molecule type" value="Genomic_DNA"/>
</dbReference>
<name>A0A2W5UG19_9BACT</name>
<proteinExistence type="predicted"/>
<reference evidence="2 3" key="1">
    <citation type="submission" date="2017-08" db="EMBL/GenBank/DDBJ databases">
        <title>Infants hospitalized years apart are colonized by the same room-sourced microbial strains.</title>
        <authorList>
            <person name="Brooks B."/>
            <person name="Olm M.R."/>
            <person name="Firek B.A."/>
            <person name="Baker R."/>
            <person name="Thomas B.C."/>
            <person name="Morowitz M.J."/>
            <person name="Banfield J.F."/>
        </authorList>
    </citation>
    <scope>NUCLEOTIDE SEQUENCE [LARGE SCALE GENOMIC DNA]</scope>
    <source>
        <strain evidence="2">S2_003_000_R2_14</strain>
    </source>
</reference>